<dbReference type="Gene3D" id="3.40.50.300">
    <property type="entry name" value="P-loop containing nucleotide triphosphate hydrolases"/>
    <property type="match status" value="4"/>
</dbReference>
<dbReference type="Gene3D" id="2.60.200.20">
    <property type="match status" value="1"/>
</dbReference>
<feature type="domain" description="FtsK" evidence="4">
    <location>
        <begin position="996"/>
        <end position="1190"/>
    </location>
</feature>
<feature type="binding site" evidence="3">
    <location>
        <begin position="671"/>
        <end position="678"/>
    </location>
    <ligand>
        <name>ATP</name>
        <dbReference type="ChEBI" id="CHEBI:30616"/>
    </ligand>
</feature>
<dbReference type="RefSeq" id="WP_099498893.1">
    <property type="nucleotide sequence ID" value="NZ_CP026652.1"/>
</dbReference>
<keyword evidence="6" id="KW-1185">Reference proteome</keyword>
<accession>A0ABM6SNL7</accession>
<dbReference type="PANTHER" id="PTHR22683">
    <property type="entry name" value="SPORULATION PROTEIN RELATED"/>
    <property type="match status" value="1"/>
</dbReference>
<dbReference type="Proteomes" id="UP000238413">
    <property type="component" value="Chromosome"/>
</dbReference>
<name>A0ABM6SNL7_9ACTN</name>
<keyword evidence="5" id="KW-0132">Cell division</keyword>
<proteinExistence type="predicted"/>
<dbReference type="GO" id="GO:0051301">
    <property type="term" value="P:cell division"/>
    <property type="evidence" value="ECO:0007669"/>
    <property type="project" value="UniProtKB-KW"/>
</dbReference>
<evidence type="ECO:0000259" key="4">
    <source>
        <dbReference type="PROSITE" id="PS50901"/>
    </source>
</evidence>
<evidence type="ECO:0000313" key="6">
    <source>
        <dbReference type="Proteomes" id="UP000238413"/>
    </source>
</evidence>
<dbReference type="InterPro" id="IPR050206">
    <property type="entry name" value="FtsK/SpoIIIE/SftA"/>
</dbReference>
<dbReference type="SUPFAM" id="SSF52540">
    <property type="entry name" value="P-loop containing nucleoside triphosphate hydrolases"/>
    <property type="match status" value="2"/>
</dbReference>
<dbReference type="PANTHER" id="PTHR22683:SF1">
    <property type="entry name" value="TYPE VII SECRETION SYSTEM PROTEIN ESSC"/>
    <property type="match status" value="1"/>
</dbReference>
<sequence>MRLTLTVVDPRDGNSADVVLDADPESLVGEVARVLEHQLGGEGTGSAPSVYVDGRVLDPATSLARSPLKEGSVVSLHTPAGCPPREVTGIVELRVAGGPDAGAVHRLGLGRTDIGRGAAAHVRVDDPELAERALTLTVGPDGRCTVRGHDADERITLDGVQLRERADSAFGRDGSAPVEWPLDSQLAVGGSLLELVAYRPPDADLRPSEDGTGFAFERPARLFPSEHRRRPSVPEPVRGSWSSERPRALYAPAVMALLAAVVCSTVFGRWYWLLGLLSPVFVVIERRAGNRFRAQNRAVAEAAQDGLGVEIHHLRRAAPSPAAVLSLATGPRARLWERRPGDHDHLLLRVGTGPTDVAPGGWALKDTIEDAPVTLPLRELGVIGLAGPGDSARALGRWAVAQIAALHSPLDVSVQVLTVKGAHDSWDWLRWLPHARPFGGVDANVAIGTDAETVGARIGELVRLLNDRKRARETGGNAEAFAPDIVIVCDGSRQLSSLPGMVYLLREGPAAGIRMLCLDEEERFLPGECQAIVLAEPRGGSPFRDPWRASAQVVADHPERDTRSALRLRVLWAESRRVRDVRPDFVSAAWCGHLARSLAPLRDASGETVSLALPAQTRLLDVLRLEPPTGQAVADRWTSGGPSAFAVIGETYDGPFGIDLRRDGPHALIAGTSGSGKSELLQTIIASLAVANSPEHLTFVLIDYRGGAAFRSCVRLPHTVGTVTDLDPYLVQRVLNSFAAELKRREHLLASAGAKDIYDYHDLLRRTPGEWEPLPRLVIVIDEIASMARELPDFITGVINVAQRGRPLGVHLVLATQRPSGVISAEIRANTNLRIALRVTESGESHDIVDSPEAAVIPRSLPGRGYARFGHASLIPFQSGRVGGLRLSAAGSGYRAPWAAPLTWPDLGRAALAAPRTEPARGAAVTTDLDALVDAVRDAHTALAVPPQHSPWLPPLPEILLLDEIGPAEAEESEARPGALPPVAFGAEDLPAEQRRRPVRIDFAHFGHLLIGGAPRSGRSQVLRTIAGALARAHSCADVHLYGIDCGHNGLSTLAELPHCGALVSRRETERAARLLSRLTDELRRRQDRGPAMEEFDISDQRGRVEAARRLPYLVVLLDGWEGWQSTLGEYDHGRLTDELLVLMREGAAVGIHFVITGDRQVLAGRIASLTEEKYALRLTDRSDYSLLGVRPGDVPESMPAGRAVRAGHGSTETQFALLTEGATEQAQAEALAATGVAAASRDAAVPRERRPFRVEPLPGRIGFDEAWKLRDPEGSRSRLWTLAGVGGDEIRGYGPDLADGVPAFVIAGPPKSGRSTALLSVARSCLSQGVRLVVAAPRPSPLRELAGQAGVLAVFTGTDILEDEFDRAVDSVSPERPIAVIVDDAELLAHCDAEPSLKLLIQHGAESGLALVLGGDEKDVCSGYSGWQFDAKRARRGLLLSPQESSSGDLIGLRIGRSSVGYPVQPGRGVLHLGDGRLLSVLIPSG</sequence>
<gene>
    <name evidence="5" type="ORF">C4B68_09190</name>
</gene>
<keyword evidence="1 3" id="KW-0547">Nucleotide-binding</keyword>
<dbReference type="Pfam" id="PF01580">
    <property type="entry name" value="FtsK_SpoIIIE"/>
    <property type="match status" value="2"/>
</dbReference>
<evidence type="ECO:0000313" key="5">
    <source>
        <dbReference type="EMBL" id="AVH55918.1"/>
    </source>
</evidence>
<evidence type="ECO:0000256" key="2">
    <source>
        <dbReference type="ARBA" id="ARBA00022840"/>
    </source>
</evidence>
<dbReference type="PROSITE" id="PS50901">
    <property type="entry name" value="FTSK"/>
    <property type="match status" value="2"/>
</dbReference>
<dbReference type="InterPro" id="IPR027417">
    <property type="entry name" value="P-loop_NTPase"/>
</dbReference>
<keyword evidence="5" id="KW-0131">Cell cycle</keyword>
<feature type="domain" description="FtsK" evidence="4">
    <location>
        <begin position="653"/>
        <end position="846"/>
    </location>
</feature>
<organism evidence="5 6">
    <name type="scientific">Streptomyces dengpaensis</name>
    <dbReference type="NCBI Taxonomy" id="2049881"/>
    <lineage>
        <taxon>Bacteria</taxon>
        <taxon>Bacillati</taxon>
        <taxon>Actinomycetota</taxon>
        <taxon>Actinomycetes</taxon>
        <taxon>Kitasatosporales</taxon>
        <taxon>Streptomycetaceae</taxon>
        <taxon>Streptomyces</taxon>
    </lineage>
</organism>
<feature type="binding site" evidence="3">
    <location>
        <begin position="1013"/>
        <end position="1020"/>
    </location>
    <ligand>
        <name>ATP</name>
        <dbReference type="ChEBI" id="CHEBI:30616"/>
    </ligand>
</feature>
<dbReference type="CDD" id="cd01127">
    <property type="entry name" value="TrwB_TraG_TraD_VirD4"/>
    <property type="match status" value="1"/>
</dbReference>
<dbReference type="InterPro" id="IPR003593">
    <property type="entry name" value="AAA+_ATPase"/>
</dbReference>
<reference evidence="5 6" key="1">
    <citation type="submission" date="2018-02" db="EMBL/GenBank/DDBJ databases">
        <title>Complete genome sequence of Streptomyces dengpaensis, the producer of angucyclines.</title>
        <authorList>
            <person name="Yumei L."/>
        </authorList>
    </citation>
    <scope>NUCLEOTIDE SEQUENCE [LARGE SCALE GENOMIC DNA]</scope>
    <source>
        <strain evidence="5 6">XZHG99</strain>
    </source>
</reference>
<evidence type="ECO:0000256" key="3">
    <source>
        <dbReference type="PROSITE-ProRule" id="PRU00289"/>
    </source>
</evidence>
<dbReference type="InterPro" id="IPR002543">
    <property type="entry name" value="FtsK_dom"/>
</dbReference>
<keyword evidence="2 3" id="KW-0067">ATP-binding</keyword>
<evidence type="ECO:0000256" key="1">
    <source>
        <dbReference type="ARBA" id="ARBA00022741"/>
    </source>
</evidence>
<protein>
    <submittedName>
        <fullName evidence="5">Cell division protein FtsK</fullName>
    </submittedName>
</protein>
<dbReference type="SMART" id="SM00382">
    <property type="entry name" value="AAA"/>
    <property type="match status" value="3"/>
</dbReference>
<dbReference type="EMBL" id="CP026652">
    <property type="protein sequence ID" value="AVH55918.1"/>
    <property type="molecule type" value="Genomic_DNA"/>
</dbReference>